<keyword evidence="1" id="KW-0812">Transmembrane</keyword>
<feature type="transmembrane region" description="Helical" evidence="1">
    <location>
        <begin position="16"/>
        <end position="35"/>
    </location>
</feature>
<feature type="transmembrane region" description="Helical" evidence="1">
    <location>
        <begin position="155"/>
        <end position="172"/>
    </location>
</feature>
<evidence type="ECO:0000256" key="1">
    <source>
        <dbReference type="SAM" id="Phobius"/>
    </source>
</evidence>
<evidence type="ECO:0000313" key="2">
    <source>
        <dbReference type="EMBL" id="MEC0240431.1"/>
    </source>
</evidence>
<proteinExistence type="predicted"/>
<dbReference type="RefSeq" id="WP_326088142.1">
    <property type="nucleotide sequence ID" value="NZ_JARLKZ010000006.1"/>
</dbReference>
<dbReference type="Proteomes" id="UP001344632">
    <property type="component" value="Unassembled WGS sequence"/>
</dbReference>
<feature type="transmembrane region" description="Helical" evidence="1">
    <location>
        <begin position="207"/>
        <end position="228"/>
    </location>
</feature>
<evidence type="ECO:0008006" key="4">
    <source>
        <dbReference type="Google" id="ProtNLM"/>
    </source>
</evidence>
<comment type="caution">
    <text evidence="2">The sequence shown here is derived from an EMBL/GenBank/DDBJ whole genome shotgun (WGS) entry which is preliminary data.</text>
</comment>
<organism evidence="2 3">
    <name type="scientific">Paenibacillus dokdonensis</name>
    <dbReference type="NCBI Taxonomy" id="2567944"/>
    <lineage>
        <taxon>Bacteria</taxon>
        <taxon>Bacillati</taxon>
        <taxon>Bacillota</taxon>
        <taxon>Bacilli</taxon>
        <taxon>Bacillales</taxon>
        <taxon>Paenibacillaceae</taxon>
        <taxon>Paenibacillus</taxon>
    </lineage>
</organism>
<accession>A0ABU6GQ78</accession>
<sequence>MIALARFLLKSYTRKHAYFAPLAATLIAMFLLYSYKPNPVMDSYAVTSVFLFIGAAWMGLTFLNHGSPQQEQLHIIHIGSIKKYLLSQILALIIPVILFTVIFIVFPILTHMFNRPVYLSELLMAICGHVILGIMGFMLSLFFQTAWMPNGTRAIAIMLIVVIVSLGAKSIIDPLPFPVSWIRWILPPVSPIMDGLINSTVVTPGQVWGALGYGLVYILLLCLIYMYISVRRDART</sequence>
<keyword evidence="1" id="KW-1133">Transmembrane helix</keyword>
<protein>
    <recommendedName>
        <fullName evidence="4">ABC transporter permease</fullName>
    </recommendedName>
</protein>
<gene>
    <name evidence="2" type="ORF">P4H66_11265</name>
</gene>
<feature type="transmembrane region" description="Helical" evidence="1">
    <location>
        <begin position="84"/>
        <end position="110"/>
    </location>
</feature>
<name>A0ABU6GQ78_9BACL</name>
<feature type="transmembrane region" description="Helical" evidence="1">
    <location>
        <begin position="122"/>
        <end position="143"/>
    </location>
</feature>
<keyword evidence="1" id="KW-0472">Membrane</keyword>
<keyword evidence="3" id="KW-1185">Reference proteome</keyword>
<feature type="transmembrane region" description="Helical" evidence="1">
    <location>
        <begin position="41"/>
        <end position="63"/>
    </location>
</feature>
<dbReference type="EMBL" id="JARLKZ010000006">
    <property type="protein sequence ID" value="MEC0240431.1"/>
    <property type="molecule type" value="Genomic_DNA"/>
</dbReference>
<reference evidence="2 3" key="1">
    <citation type="submission" date="2023-03" db="EMBL/GenBank/DDBJ databases">
        <title>Bacillus Genome Sequencing.</title>
        <authorList>
            <person name="Dunlap C."/>
        </authorList>
    </citation>
    <scope>NUCLEOTIDE SEQUENCE [LARGE SCALE GENOMIC DNA]</scope>
    <source>
        <strain evidence="2 3">BD-525</strain>
    </source>
</reference>
<evidence type="ECO:0000313" key="3">
    <source>
        <dbReference type="Proteomes" id="UP001344632"/>
    </source>
</evidence>